<feature type="transmembrane region" description="Helical" evidence="7">
    <location>
        <begin position="185"/>
        <end position="203"/>
    </location>
</feature>
<feature type="domain" description="EamA" evidence="8">
    <location>
        <begin position="2"/>
        <end position="137"/>
    </location>
</feature>
<organism evidence="9 10">
    <name type="scientific">Desulforamulus aquiferis</name>
    <dbReference type="NCBI Taxonomy" id="1397668"/>
    <lineage>
        <taxon>Bacteria</taxon>
        <taxon>Bacillati</taxon>
        <taxon>Bacillota</taxon>
        <taxon>Clostridia</taxon>
        <taxon>Eubacteriales</taxon>
        <taxon>Peptococcaceae</taxon>
        <taxon>Desulforamulus</taxon>
    </lineage>
</organism>
<dbReference type="InterPro" id="IPR000620">
    <property type="entry name" value="EamA_dom"/>
</dbReference>
<sequence length="304" mass="32490">MLSYLMLICATVSWGGAFVAAKVVVGELHPLVAATGRFWLAFFCLLPFMLWKERGKAKVALKDWPILIFLGLTGVFLYNVLFFKGLQISAAMDGSLLVACGPVFTVVLSGIILKERINIRQALGFIISLTGVIVIVTKGHPASLVGWDLNPGDIMLTISVLAWSLYSIGGKIAMKSLSPVVSTTYALGIGAIMLTLAALPQLSGDIIHSMSYKSILGLGYLAIIASALGFVLWFVGIQRVGAGRASIFQNIVPLSGAILSIILLGEHLKSFHPLGGFLILGGVYLVNRPVHLIKGHPTVSIQKH</sequence>
<reference evidence="9" key="2">
    <citation type="submission" date="2023-03" db="EMBL/GenBank/DDBJ databases">
        <authorList>
            <person name="Zhang Z."/>
        </authorList>
    </citation>
    <scope>NUCLEOTIDE SEQUENCE</scope>
    <source>
        <strain evidence="9">DSA</strain>
    </source>
</reference>
<comment type="subcellular location">
    <subcellularLocation>
        <location evidence="1">Cell membrane</location>
        <topology evidence="1">Multi-pass membrane protein</topology>
    </subcellularLocation>
</comment>
<gene>
    <name evidence="9" type="ORF">P6N53_09400</name>
</gene>
<dbReference type="PANTHER" id="PTHR32322:SF18">
    <property type="entry name" value="S-ADENOSYLMETHIONINE_S-ADENOSYLHOMOCYSTEINE TRANSPORTER"/>
    <property type="match status" value="1"/>
</dbReference>
<dbReference type="InterPro" id="IPR037185">
    <property type="entry name" value="EmrE-like"/>
</dbReference>
<dbReference type="RefSeq" id="WP_304542577.1">
    <property type="nucleotide sequence ID" value="NZ_JARPTC010000013.1"/>
</dbReference>
<feature type="transmembrane region" description="Helical" evidence="7">
    <location>
        <begin position="271"/>
        <end position="287"/>
    </location>
</feature>
<evidence type="ECO:0000259" key="8">
    <source>
        <dbReference type="Pfam" id="PF00892"/>
    </source>
</evidence>
<dbReference type="InterPro" id="IPR050638">
    <property type="entry name" value="AA-Vitamin_Transporters"/>
</dbReference>
<keyword evidence="10" id="KW-1185">Reference proteome</keyword>
<evidence type="ECO:0000256" key="7">
    <source>
        <dbReference type="SAM" id="Phobius"/>
    </source>
</evidence>
<feature type="transmembrane region" description="Helical" evidence="7">
    <location>
        <begin position="63"/>
        <end position="83"/>
    </location>
</feature>
<dbReference type="PANTHER" id="PTHR32322">
    <property type="entry name" value="INNER MEMBRANE TRANSPORTER"/>
    <property type="match status" value="1"/>
</dbReference>
<evidence type="ECO:0000256" key="1">
    <source>
        <dbReference type="ARBA" id="ARBA00004651"/>
    </source>
</evidence>
<comment type="caution">
    <text evidence="9">The sequence shown here is derived from an EMBL/GenBank/DDBJ whole genome shotgun (WGS) entry which is preliminary data.</text>
</comment>
<evidence type="ECO:0000313" key="10">
    <source>
        <dbReference type="Proteomes" id="UP001172911"/>
    </source>
</evidence>
<proteinExistence type="inferred from homology"/>
<evidence type="ECO:0000256" key="3">
    <source>
        <dbReference type="ARBA" id="ARBA00022475"/>
    </source>
</evidence>
<evidence type="ECO:0000256" key="5">
    <source>
        <dbReference type="ARBA" id="ARBA00022989"/>
    </source>
</evidence>
<dbReference type="SUPFAM" id="SSF103481">
    <property type="entry name" value="Multidrug resistance efflux transporter EmrE"/>
    <property type="match status" value="2"/>
</dbReference>
<keyword evidence="4 7" id="KW-0812">Transmembrane</keyword>
<dbReference type="AlphaFoldDB" id="A0AAW7ZDV6"/>
<protein>
    <submittedName>
        <fullName evidence="9">EamA family transporter</fullName>
    </submittedName>
</protein>
<feature type="transmembrane region" description="Helical" evidence="7">
    <location>
        <begin position="122"/>
        <end position="142"/>
    </location>
</feature>
<accession>A0AAW7ZDV6</accession>
<dbReference type="Proteomes" id="UP001172911">
    <property type="component" value="Unassembled WGS sequence"/>
</dbReference>
<feature type="transmembrane region" description="Helical" evidence="7">
    <location>
        <begin position="154"/>
        <end position="173"/>
    </location>
</feature>
<comment type="similarity">
    <text evidence="2">Belongs to the EamA transporter family.</text>
</comment>
<evidence type="ECO:0000256" key="4">
    <source>
        <dbReference type="ARBA" id="ARBA00022692"/>
    </source>
</evidence>
<evidence type="ECO:0000256" key="2">
    <source>
        <dbReference type="ARBA" id="ARBA00007362"/>
    </source>
</evidence>
<dbReference type="Pfam" id="PF00892">
    <property type="entry name" value="EamA"/>
    <property type="match status" value="2"/>
</dbReference>
<keyword evidence="3" id="KW-1003">Cell membrane</keyword>
<evidence type="ECO:0000313" key="9">
    <source>
        <dbReference type="EMBL" id="MDO7787434.1"/>
    </source>
</evidence>
<feature type="transmembrane region" description="Helical" evidence="7">
    <location>
        <begin position="215"/>
        <end position="235"/>
    </location>
</feature>
<keyword evidence="5 7" id="KW-1133">Transmembrane helix</keyword>
<evidence type="ECO:0000256" key="6">
    <source>
        <dbReference type="ARBA" id="ARBA00023136"/>
    </source>
</evidence>
<dbReference type="EMBL" id="JARPTC010000013">
    <property type="protein sequence ID" value="MDO7787434.1"/>
    <property type="molecule type" value="Genomic_DNA"/>
</dbReference>
<feature type="domain" description="EamA" evidence="8">
    <location>
        <begin position="151"/>
        <end position="287"/>
    </location>
</feature>
<dbReference type="GO" id="GO:0005886">
    <property type="term" value="C:plasma membrane"/>
    <property type="evidence" value="ECO:0007669"/>
    <property type="project" value="UniProtKB-SubCell"/>
</dbReference>
<keyword evidence="6 7" id="KW-0472">Membrane</keyword>
<feature type="transmembrane region" description="Helical" evidence="7">
    <location>
        <begin position="247"/>
        <end position="265"/>
    </location>
</feature>
<name>A0AAW7ZDV6_9FIRM</name>
<feature type="transmembrane region" description="Helical" evidence="7">
    <location>
        <begin position="31"/>
        <end position="51"/>
    </location>
</feature>
<reference evidence="9" key="1">
    <citation type="journal article" date="2023" name="J. Hazard. Mater.">
        <title>Anaerobic biodegradation of pyrene and benzo[a]pyrene by a new sulfate-reducing Desulforamulus aquiferis strain DSA.</title>
        <authorList>
            <person name="Zhang Z."/>
            <person name="Sun J."/>
            <person name="Gong X."/>
            <person name="Wang C."/>
            <person name="Wang H."/>
        </authorList>
    </citation>
    <scope>NUCLEOTIDE SEQUENCE</scope>
    <source>
        <strain evidence="9">DSA</strain>
    </source>
</reference>
<feature type="transmembrane region" description="Helical" evidence="7">
    <location>
        <begin position="95"/>
        <end position="113"/>
    </location>
</feature>